<keyword evidence="1 5" id="KW-0596">Phosphopantetheine</keyword>
<dbReference type="GO" id="GO:0005737">
    <property type="term" value="C:cytoplasm"/>
    <property type="evidence" value="ECO:0007669"/>
    <property type="project" value="UniProtKB-SubCell"/>
</dbReference>
<comment type="pathway">
    <text evidence="5">Cell wall biogenesis; lipoteichoic acid biosynthesis.</text>
</comment>
<dbReference type="NCBIfam" id="NF003464">
    <property type="entry name" value="PRK05087.1"/>
    <property type="match status" value="1"/>
</dbReference>
<sequence length="83" mass="9229">MANGTVEARMLDLIEEVCDDEVIREERDIDLFEAGLLDSMAAIELLVGIESEFGVVIAPTAVEREEMNSVNKIIHQVEIRVQG</sequence>
<evidence type="ECO:0000256" key="3">
    <source>
        <dbReference type="ARBA" id="ARBA00022553"/>
    </source>
</evidence>
<dbReference type="PROSITE" id="PS50075">
    <property type="entry name" value="CARRIER"/>
    <property type="match status" value="1"/>
</dbReference>
<keyword evidence="7" id="KW-0436">Ligase</keyword>
<feature type="modified residue" description="O-(pantetheine 4'-phosphoryl)serine" evidence="5">
    <location>
        <position position="39"/>
    </location>
</feature>
<proteinExistence type="inferred from homology"/>
<dbReference type="GO" id="GO:0071555">
    <property type="term" value="P:cell wall organization"/>
    <property type="evidence" value="ECO:0007669"/>
    <property type="project" value="UniProtKB-KW"/>
</dbReference>
<evidence type="ECO:0000256" key="5">
    <source>
        <dbReference type="HAMAP-Rule" id="MF_00565"/>
    </source>
</evidence>
<dbReference type="HAMAP" id="MF_00565">
    <property type="entry name" value="DltC"/>
    <property type="match status" value="1"/>
</dbReference>
<dbReference type="Gene3D" id="1.10.1200.10">
    <property type="entry name" value="ACP-like"/>
    <property type="match status" value="1"/>
</dbReference>
<dbReference type="RefSeq" id="WP_160346002.1">
    <property type="nucleotide sequence ID" value="NZ_JAOAKZ010000012.1"/>
</dbReference>
<dbReference type="InterPro" id="IPR009081">
    <property type="entry name" value="PP-bd_ACP"/>
</dbReference>
<dbReference type="InterPro" id="IPR003230">
    <property type="entry name" value="DltC"/>
</dbReference>
<comment type="PTM">
    <text evidence="5">4'-phosphopantetheine is transferred from CoA to a specific serine of apo-DCP.</text>
</comment>
<evidence type="ECO:0000313" key="8">
    <source>
        <dbReference type="Proteomes" id="UP000463388"/>
    </source>
</evidence>
<dbReference type="NCBIfam" id="TIGR01688">
    <property type="entry name" value="dltC"/>
    <property type="match status" value="1"/>
</dbReference>
<reference evidence="7 8" key="1">
    <citation type="submission" date="2019-12" db="EMBL/GenBank/DDBJ databases">
        <title>Microbes associate with the intestines of laboratory mice.</title>
        <authorList>
            <person name="Navarre W."/>
            <person name="Wong E."/>
        </authorList>
    </citation>
    <scope>NUCLEOTIDE SEQUENCE [LARGE SCALE GENOMIC DNA]</scope>
    <source>
        <strain evidence="7 8">NM66_B29</strain>
    </source>
</reference>
<dbReference type="GO" id="GO:0070395">
    <property type="term" value="P:lipoteichoic acid biosynthetic process"/>
    <property type="evidence" value="ECO:0007669"/>
    <property type="project" value="UniProtKB-UniRule"/>
</dbReference>
<evidence type="ECO:0000256" key="1">
    <source>
        <dbReference type="ARBA" id="ARBA00022450"/>
    </source>
</evidence>
<dbReference type="UniPathway" id="UPA00556"/>
<dbReference type="OrthoDB" id="6462171at2"/>
<comment type="subcellular location">
    <subcellularLocation>
        <location evidence="5">Cytoplasm</location>
    </subcellularLocation>
</comment>
<dbReference type="InterPro" id="IPR036736">
    <property type="entry name" value="ACP-like_sf"/>
</dbReference>
<organism evidence="7 8">
    <name type="scientific">Adlercreutzia mucosicola</name>
    <dbReference type="NCBI Taxonomy" id="580026"/>
    <lineage>
        <taxon>Bacteria</taxon>
        <taxon>Bacillati</taxon>
        <taxon>Actinomycetota</taxon>
        <taxon>Coriobacteriia</taxon>
        <taxon>Eggerthellales</taxon>
        <taxon>Eggerthellaceae</taxon>
        <taxon>Adlercreutzia</taxon>
    </lineage>
</organism>
<gene>
    <name evidence="5 7" type="primary">dltC</name>
    <name evidence="7" type="ORF">GKZ27_06335</name>
</gene>
<keyword evidence="3 5" id="KW-0597">Phosphoprotein</keyword>
<feature type="domain" description="Carrier" evidence="6">
    <location>
        <begin position="1"/>
        <end position="81"/>
    </location>
</feature>
<name>A0A6N8JMG9_9ACTN</name>
<dbReference type="SUPFAM" id="SSF47336">
    <property type="entry name" value="ACP-like"/>
    <property type="match status" value="1"/>
</dbReference>
<evidence type="ECO:0000256" key="4">
    <source>
        <dbReference type="ARBA" id="ARBA00023316"/>
    </source>
</evidence>
<keyword evidence="8" id="KW-1185">Reference proteome</keyword>
<evidence type="ECO:0000313" key="7">
    <source>
        <dbReference type="EMBL" id="MVX61068.1"/>
    </source>
</evidence>
<comment type="caution">
    <text evidence="7">The sequence shown here is derived from an EMBL/GenBank/DDBJ whole genome shotgun (WGS) entry which is preliminary data.</text>
</comment>
<keyword evidence="2 5" id="KW-0963">Cytoplasm</keyword>
<dbReference type="Proteomes" id="UP000463388">
    <property type="component" value="Unassembled WGS sequence"/>
</dbReference>
<dbReference type="GO" id="GO:0016874">
    <property type="term" value="F:ligase activity"/>
    <property type="evidence" value="ECO:0007669"/>
    <property type="project" value="UniProtKB-KW"/>
</dbReference>
<comment type="similarity">
    <text evidence="5">Belongs to the DltC family.</text>
</comment>
<dbReference type="GO" id="GO:0036370">
    <property type="term" value="F:D-alanyl carrier activity"/>
    <property type="evidence" value="ECO:0007669"/>
    <property type="project" value="UniProtKB-UniRule"/>
</dbReference>
<evidence type="ECO:0000259" key="6">
    <source>
        <dbReference type="PROSITE" id="PS50075"/>
    </source>
</evidence>
<protein>
    <recommendedName>
        <fullName evidence="5">D-alanyl carrier protein</fullName>
        <shortName evidence="5">DCP</shortName>
    </recommendedName>
    <alternativeName>
        <fullName evidence="5">D-alanine--poly(phosphoribitol) ligase subunit 2</fullName>
    </alternativeName>
</protein>
<accession>A0A6N8JMG9</accession>
<dbReference type="Pfam" id="PF00550">
    <property type="entry name" value="PP-binding"/>
    <property type="match status" value="1"/>
</dbReference>
<dbReference type="EMBL" id="WSRR01000013">
    <property type="protein sequence ID" value="MVX61068.1"/>
    <property type="molecule type" value="Genomic_DNA"/>
</dbReference>
<comment type="function">
    <text evidence="5">Carrier protein involved in the D-alanylation of lipoteichoic acid (LTA). The loading of thioester-linked D-alanine onto DltC is catalyzed by D-alanine--D-alanyl carrier protein ligase DltA. The DltC-carried D-alanyl group is further transferred to cell membrane phosphatidylglycerol (PG) by forming an ester bond, probably catalyzed by DltD. D-alanylation of LTA plays an important role in modulating the properties of the cell wall in Gram-positive bacteria, influencing the net charge of the cell wall.</text>
</comment>
<keyword evidence="4 5" id="KW-0961">Cell wall biogenesis/degradation</keyword>
<evidence type="ECO:0000256" key="2">
    <source>
        <dbReference type="ARBA" id="ARBA00022490"/>
    </source>
</evidence>
<dbReference type="AlphaFoldDB" id="A0A6N8JMG9"/>